<dbReference type="SUPFAM" id="SSF49313">
    <property type="entry name" value="Cadherin-like"/>
    <property type="match status" value="5"/>
</dbReference>
<evidence type="ECO:0000256" key="15">
    <source>
        <dbReference type="PROSITE-ProRule" id="PRU00043"/>
    </source>
</evidence>
<feature type="domain" description="Cadherin" evidence="19">
    <location>
        <begin position="383"/>
        <end position="534"/>
    </location>
</feature>
<keyword evidence="9 17" id="KW-1133">Transmembrane helix</keyword>
<dbReference type="GO" id="GO:0016339">
    <property type="term" value="P:calcium-dependent cell-cell adhesion via plasma membrane cell adhesion molecules"/>
    <property type="evidence" value="ECO:0007669"/>
    <property type="project" value="TreeGrafter"/>
</dbReference>
<evidence type="ECO:0000256" key="13">
    <source>
        <dbReference type="ARBA" id="ARBA00069626"/>
    </source>
</evidence>
<name>A0A4U5U9T9_COLLU</name>
<evidence type="ECO:0000259" key="19">
    <source>
        <dbReference type="PROSITE" id="PS50268"/>
    </source>
</evidence>
<feature type="domain" description="Cadherin" evidence="19">
    <location>
        <begin position="160"/>
        <end position="268"/>
    </location>
</feature>
<dbReference type="Gene3D" id="4.10.900.10">
    <property type="entry name" value="TCF3-CBD (Catenin binding domain)"/>
    <property type="match status" value="1"/>
</dbReference>
<dbReference type="InterPro" id="IPR002126">
    <property type="entry name" value="Cadherin-like_dom"/>
</dbReference>
<dbReference type="STRING" id="240159.A0A4U5U9T9"/>
<comment type="subcellular location">
    <subcellularLocation>
        <location evidence="1 16">Cell membrane</location>
        <topology evidence="1 16">Single-pass type I membrane protein</topology>
    </subcellularLocation>
</comment>
<keyword evidence="2" id="KW-1003">Cell membrane</keyword>
<dbReference type="GO" id="GO:0034332">
    <property type="term" value="P:adherens junction organization"/>
    <property type="evidence" value="ECO:0007669"/>
    <property type="project" value="TreeGrafter"/>
</dbReference>
<feature type="transmembrane region" description="Helical" evidence="17">
    <location>
        <begin position="661"/>
        <end position="682"/>
    </location>
</feature>
<evidence type="ECO:0000256" key="10">
    <source>
        <dbReference type="ARBA" id="ARBA00023136"/>
    </source>
</evidence>
<gene>
    <name evidence="20" type="ORF">D9C73_005874</name>
</gene>
<keyword evidence="11" id="KW-0325">Glycoprotein</keyword>
<keyword evidence="21" id="KW-1185">Reference proteome</keyword>
<feature type="domain" description="Cadherin" evidence="19">
    <location>
        <begin position="79"/>
        <end position="159"/>
    </location>
</feature>
<evidence type="ECO:0000256" key="5">
    <source>
        <dbReference type="ARBA" id="ARBA00022729"/>
    </source>
</evidence>
<dbReference type="GO" id="GO:0000902">
    <property type="term" value="P:cell morphogenesis"/>
    <property type="evidence" value="ECO:0007669"/>
    <property type="project" value="TreeGrafter"/>
</dbReference>
<dbReference type="GO" id="GO:0005509">
    <property type="term" value="F:calcium ion binding"/>
    <property type="evidence" value="ECO:0007669"/>
    <property type="project" value="UniProtKB-UniRule"/>
</dbReference>
<evidence type="ECO:0000256" key="14">
    <source>
        <dbReference type="ARBA" id="ARBA00077373"/>
    </source>
</evidence>
<dbReference type="FunFam" id="2.60.40.60:FF:000012">
    <property type="entry name" value="Cadherin 24"/>
    <property type="match status" value="1"/>
</dbReference>
<dbReference type="GO" id="GO:0045296">
    <property type="term" value="F:cadherin binding"/>
    <property type="evidence" value="ECO:0007669"/>
    <property type="project" value="TreeGrafter"/>
</dbReference>
<dbReference type="Pfam" id="PF01049">
    <property type="entry name" value="CADH_Y-type_LIR"/>
    <property type="match status" value="1"/>
</dbReference>
<dbReference type="InterPro" id="IPR015919">
    <property type="entry name" value="Cadherin-like_sf"/>
</dbReference>
<dbReference type="PANTHER" id="PTHR24027:SF311">
    <property type="entry name" value="CADHERIN-22"/>
    <property type="match status" value="1"/>
</dbReference>
<dbReference type="GO" id="GO:0008013">
    <property type="term" value="F:beta-catenin binding"/>
    <property type="evidence" value="ECO:0007669"/>
    <property type="project" value="TreeGrafter"/>
</dbReference>
<proteinExistence type="predicted"/>
<keyword evidence="10 17" id="KW-0472">Membrane</keyword>
<dbReference type="GO" id="GO:0044331">
    <property type="term" value="P:cell-cell adhesion mediated by cadherin"/>
    <property type="evidence" value="ECO:0007669"/>
    <property type="project" value="TreeGrafter"/>
</dbReference>
<keyword evidence="3 16" id="KW-0812">Transmembrane</keyword>
<dbReference type="GO" id="GO:0016342">
    <property type="term" value="C:catenin complex"/>
    <property type="evidence" value="ECO:0007669"/>
    <property type="project" value="TreeGrafter"/>
</dbReference>
<dbReference type="GO" id="GO:0005912">
    <property type="term" value="C:adherens junction"/>
    <property type="evidence" value="ECO:0007669"/>
    <property type="project" value="TreeGrafter"/>
</dbReference>
<dbReference type="PANTHER" id="PTHR24027">
    <property type="entry name" value="CADHERIN-23"/>
    <property type="match status" value="1"/>
</dbReference>
<dbReference type="PROSITE" id="PS50268">
    <property type="entry name" value="CADHERIN_2"/>
    <property type="match status" value="5"/>
</dbReference>
<dbReference type="FunFam" id="2.60.40.60:FF:000008">
    <property type="entry name" value="Cadherin 24"/>
    <property type="match status" value="1"/>
</dbReference>
<evidence type="ECO:0000256" key="11">
    <source>
        <dbReference type="ARBA" id="ARBA00023180"/>
    </source>
</evidence>
<dbReference type="InterPro" id="IPR020894">
    <property type="entry name" value="Cadherin_CS"/>
</dbReference>
<keyword evidence="7 15" id="KW-0106">Calcium</keyword>
<dbReference type="Proteomes" id="UP000298787">
    <property type="component" value="Chromosome 5"/>
</dbReference>
<dbReference type="PROSITE" id="PS00232">
    <property type="entry name" value="CADHERIN_1"/>
    <property type="match status" value="2"/>
</dbReference>
<dbReference type="PRINTS" id="PR00205">
    <property type="entry name" value="CADHERIN"/>
</dbReference>
<evidence type="ECO:0000256" key="17">
    <source>
        <dbReference type="SAM" id="Phobius"/>
    </source>
</evidence>
<evidence type="ECO:0000313" key="21">
    <source>
        <dbReference type="Proteomes" id="UP000298787"/>
    </source>
</evidence>
<evidence type="ECO:0000256" key="9">
    <source>
        <dbReference type="ARBA" id="ARBA00022989"/>
    </source>
</evidence>
<dbReference type="FunFam" id="4.10.900.10:FF:000007">
    <property type="entry name" value="Cadherin 22"/>
    <property type="match status" value="1"/>
</dbReference>
<evidence type="ECO:0000313" key="20">
    <source>
        <dbReference type="EMBL" id="TKS70678.1"/>
    </source>
</evidence>
<dbReference type="InterPro" id="IPR039808">
    <property type="entry name" value="Cadherin"/>
</dbReference>
<feature type="domain" description="Cadherin" evidence="19">
    <location>
        <begin position="269"/>
        <end position="381"/>
    </location>
</feature>
<dbReference type="InterPro" id="IPR000233">
    <property type="entry name" value="Cadherin_Y-type_LIR"/>
</dbReference>
<dbReference type="GO" id="GO:0007156">
    <property type="term" value="P:homophilic cell adhesion via plasma membrane adhesion molecules"/>
    <property type="evidence" value="ECO:0007669"/>
    <property type="project" value="InterPro"/>
</dbReference>
<reference evidence="20 21" key="1">
    <citation type="submission" date="2019-01" db="EMBL/GenBank/DDBJ databases">
        <title>Genome Assembly of Collichthys lucidus.</title>
        <authorList>
            <person name="Cai M."/>
            <person name="Xiao S."/>
        </authorList>
    </citation>
    <scope>NUCLEOTIDE SEQUENCE [LARGE SCALE GENOMIC DNA]</scope>
    <source>
        <strain evidence="20">JT15FE1705JMU</strain>
        <tissue evidence="20">Muscle</tissue>
    </source>
</reference>
<protein>
    <recommendedName>
        <fullName evidence="13">Cadherin-22</fullName>
    </recommendedName>
    <alternativeName>
        <fullName evidence="14">Pituitary and brain cadherin</fullName>
    </alternativeName>
</protein>
<dbReference type="FunFam" id="2.60.40.60:FF:000009">
    <property type="entry name" value="Cadherin 24"/>
    <property type="match status" value="1"/>
</dbReference>
<evidence type="ECO:0000256" key="7">
    <source>
        <dbReference type="ARBA" id="ARBA00022837"/>
    </source>
</evidence>
<evidence type="ECO:0000256" key="4">
    <source>
        <dbReference type="ARBA" id="ARBA00022723"/>
    </source>
</evidence>
<evidence type="ECO:0000256" key="6">
    <source>
        <dbReference type="ARBA" id="ARBA00022737"/>
    </source>
</evidence>
<dbReference type="GO" id="GO:0016477">
    <property type="term" value="P:cell migration"/>
    <property type="evidence" value="ECO:0007669"/>
    <property type="project" value="TreeGrafter"/>
</dbReference>
<dbReference type="GO" id="GO:0007043">
    <property type="term" value="P:cell-cell junction assembly"/>
    <property type="evidence" value="ECO:0007669"/>
    <property type="project" value="TreeGrafter"/>
</dbReference>
<evidence type="ECO:0000256" key="2">
    <source>
        <dbReference type="ARBA" id="ARBA00022475"/>
    </source>
</evidence>
<keyword evidence="8 16" id="KW-0130">Cell adhesion</keyword>
<feature type="signal peptide" evidence="18">
    <location>
        <begin position="1"/>
        <end position="27"/>
    </location>
</feature>
<dbReference type="GO" id="GO:0002009">
    <property type="term" value="P:morphogenesis of an epithelium"/>
    <property type="evidence" value="ECO:0007669"/>
    <property type="project" value="UniProtKB-ARBA"/>
</dbReference>
<evidence type="ECO:0000256" key="12">
    <source>
        <dbReference type="ARBA" id="ARBA00057645"/>
    </source>
</evidence>
<evidence type="ECO:0000256" key="8">
    <source>
        <dbReference type="ARBA" id="ARBA00022889"/>
    </source>
</evidence>
<dbReference type="FunFam" id="2.60.40.60:FF:000014">
    <property type="entry name" value="Cadherin 8"/>
    <property type="match status" value="1"/>
</dbReference>
<accession>A0A4U5U9T9</accession>
<dbReference type="Pfam" id="PF00028">
    <property type="entry name" value="Cadherin"/>
    <property type="match status" value="5"/>
</dbReference>
<keyword evidence="4" id="KW-0479">Metal-binding</keyword>
<keyword evidence="5 18" id="KW-0732">Signal</keyword>
<keyword evidence="6" id="KW-0677">Repeat</keyword>
<feature type="chain" id="PRO_5020888308" description="Cadherin-22" evidence="18">
    <location>
        <begin position="28"/>
        <end position="849"/>
    </location>
</feature>
<dbReference type="Gene3D" id="2.60.40.60">
    <property type="entry name" value="Cadherins"/>
    <property type="match status" value="5"/>
</dbReference>
<dbReference type="AlphaFoldDB" id="A0A4U5U9T9"/>
<dbReference type="InterPro" id="IPR027397">
    <property type="entry name" value="Catenin-bd_sf"/>
</dbReference>
<evidence type="ECO:0000256" key="16">
    <source>
        <dbReference type="RuleBase" id="RU003318"/>
    </source>
</evidence>
<comment type="function">
    <text evidence="12">Cadherins are calcium-dependent cell adhesion proteins. They preferentially interact with themselves in a homophilic manner in connecting cells; cadherins may thus contribute to the sorting of heterogeneous cell types. PB-cadherins may have a role in the morphological organization of pituitary gland and brain tissues.</text>
</comment>
<evidence type="ECO:0000256" key="3">
    <source>
        <dbReference type="ARBA" id="ARBA00022692"/>
    </source>
</evidence>
<organism evidence="20 21">
    <name type="scientific">Collichthys lucidus</name>
    <name type="common">Big head croaker</name>
    <name type="synonym">Sciaena lucida</name>
    <dbReference type="NCBI Taxonomy" id="240159"/>
    <lineage>
        <taxon>Eukaryota</taxon>
        <taxon>Metazoa</taxon>
        <taxon>Chordata</taxon>
        <taxon>Craniata</taxon>
        <taxon>Vertebrata</taxon>
        <taxon>Euteleostomi</taxon>
        <taxon>Actinopterygii</taxon>
        <taxon>Neopterygii</taxon>
        <taxon>Teleostei</taxon>
        <taxon>Neoteleostei</taxon>
        <taxon>Acanthomorphata</taxon>
        <taxon>Eupercaria</taxon>
        <taxon>Sciaenidae</taxon>
        <taxon>Collichthys</taxon>
    </lineage>
</organism>
<evidence type="ECO:0000256" key="18">
    <source>
        <dbReference type="SAM" id="SignalP"/>
    </source>
</evidence>
<dbReference type="EMBL" id="CM014082">
    <property type="protein sequence ID" value="TKS70678.1"/>
    <property type="molecule type" value="Genomic_DNA"/>
</dbReference>
<evidence type="ECO:0000256" key="1">
    <source>
        <dbReference type="ARBA" id="ARBA00004251"/>
    </source>
</evidence>
<feature type="domain" description="Cadherin" evidence="19">
    <location>
        <begin position="534"/>
        <end position="651"/>
    </location>
</feature>
<sequence length="849" mass="92808">MAPSWTVRAWTLLAALGLLNCCGFGRCETSRTSLNPGGSRQEQGPSSLERVKRGWVWNQFFVVEEYTGTEPLYVGKIHTDSDEGEGNIKYTISGEGAGSIFIIDELTGDIHATERLDREEKAFYTLRAQARDRLSNDPLEPESEFVIKVQDINDSEPKFLEGPYIGSVAELSPIGASVMKVTASDADDPTYGSSARVVYSVLDGEKFFTVDRNTGIIMTAVADLDRETQDRYELVVKATDMAGQMGGLSGSTTVTIVITDVNDNPPRFPQKMYQFSLSEAAAVGTPVGRVIATDADMGENTDMVYLVKDGGDLFKVTTDVETQEAVVSIKKPLDFESKRTHNVVVEAVNKHVDPRFVDLGSFRDQTIVRVSVSDIDEPPIFQPAEGAIMEVQEDAKVGALVGIVTARDPDVKNKPVRFSIDRTTDQEMIFHIDPDSGAITLGKILDRETAGWHNITVKAVEAASYSKMSMSAASAALLSMSTLDLFRQKAFGQLHFVSVQYTIPVVTEIDNHTMASHSAVSIRILDVNDNPPELATPYEASICEDAKPGQLIHTISVVDRDEPQSGHRFYFTLAPEASSNRHFTLWDVKDNTAGIRTQRSGFNRHEQNVYFLPILVVDSGPPSLSSTGTLTIHVCGCDTEGAIQSCNATAYVMSAALSPGALIALLVCMLILIVLVLLILTLKRHRKGQRMAEDEEDMRDNVIKYNDEGGGEQDTQAYDMSALRNLYDFPEAKSCDSGPDIRSLPQWIQANRVGGGAEGPAAAAADFSLFKGYIRKKVEQADADLSVPPYDSFQTYAFEGTSSPALSLSSIHTLSTTSEQDFSYLSDWGPRFRQLAGYYAPGNPDEEGS</sequence>
<dbReference type="CDD" id="cd11304">
    <property type="entry name" value="Cadherin_repeat"/>
    <property type="match status" value="5"/>
</dbReference>
<dbReference type="SMART" id="SM00112">
    <property type="entry name" value="CA"/>
    <property type="match status" value="5"/>
</dbReference>